<reference evidence="6" key="1">
    <citation type="submission" date="2023-03" db="EMBL/GenBank/DDBJ databases">
        <authorList>
            <person name="Steffen K."/>
            <person name="Cardenas P."/>
        </authorList>
    </citation>
    <scope>NUCLEOTIDE SEQUENCE</scope>
</reference>
<evidence type="ECO:0000256" key="3">
    <source>
        <dbReference type="ARBA" id="ARBA00022630"/>
    </source>
</evidence>
<dbReference type="Pfam" id="PF00732">
    <property type="entry name" value="GMC_oxred_N"/>
    <property type="match status" value="1"/>
</dbReference>
<dbReference type="GO" id="GO:0050660">
    <property type="term" value="F:flavin adenine dinucleotide binding"/>
    <property type="evidence" value="ECO:0007669"/>
    <property type="project" value="InterPro"/>
</dbReference>
<name>A0AA35X2S7_GEOBA</name>
<gene>
    <name evidence="6" type="ORF">GBAR_LOCUS23978</name>
</gene>
<dbReference type="PANTHER" id="PTHR11552:SF147">
    <property type="entry name" value="CHOLINE DEHYDROGENASE, MITOCHONDRIAL"/>
    <property type="match status" value="1"/>
</dbReference>
<comment type="caution">
    <text evidence="6">The sequence shown here is derived from an EMBL/GenBank/DDBJ whole genome shotgun (WGS) entry which is preliminary data.</text>
</comment>
<feature type="domain" description="Glucose-methanol-choline oxidoreductase N-terminal" evidence="5">
    <location>
        <begin position="23"/>
        <end position="37"/>
    </location>
</feature>
<dbReference type="Gene3D" id="3.50.50.60">
    <property type="entry name" value="FAD/NAD(P)-binding domain"/>
    <property type="match status" value="1"/>
</dbReference>
<keyword evidence="4" id="KW-0274">FAD</keyword>
<dbReference type="GO" id="GO:0019285">
    <property type="term" value="P:glycine betaine biosynthetic process from choline"/>
    <property type="evidence" value="ECO:0007669"/>
    <property type="project" value="TreeGrafter"/>
</dbReference>
<evidence type="ECO:0000313" key="6">
    <source>
        <dbReference type="EMBL" id="CAI8043223.1"/>
    </source>
</evidence>
<dbReference type="GO" id="GO:0008812">
    <property type="term" value="F:choline dehydrogenase activity"/>
    <property type="evidence" value="ECO:0007669"/>
    <property type="project" value="TreeGrafter"/>
</dbReference>
<dbReference type="GO" id="GO:0016020">
    <property type="term" value="C:membrane"/>
    <property type="evidence" value="ECO:0007669"/>
    <property type="project" value="TreeGrafter"/>
</dbReference>
<dbReference type="InterPro" id="IPR000172">
    <property type="entry name" value="GMC_OxRdtase_N"/>
</dbReference>
<dbReference type="InterPro" id="IPR036188">
    <property type="entry name" value="FAD/NAD-bd_sf"/>
</dbReference>
<dbReference type="AlphaFoldDB" id="A0AA35X2S7"/>
<comment type="cofactor">
    <cofactor evidence="1">
        <name>FAD</name>
        <dbReference type="ChEBI" id="CHEBI:57692"/>
    </cofactor>
</comment>
<proteinExistence type="inferred from homology"/>
<dbReference type="PANTHER" id="PTHR11552">
    <property type="entry name" value="GLUCOSE-METHANOL-CHOLINE GMC OXIDOREDUCTASE"/>
    <property type="match status" value="1"/>
</dbReference>
<dbReference type="Proteomes" id="UP001174909">
    <property type="component" value="Unassembled WGS sequence"/>
</dbReference>
<feature type="non-terminal residue" evidence="6">
    <location>
        <position position="1"/>
    </location>
</feature>
<protein>
    <submittedName>
        <fullName evidence="6">Oxygen-dependent choline dehydrogenase 1</fullName>
    </submittedName>
</protein>
<comment type="similarity">
    <text evidence="2">Belongs to the GMC oxidoreductase family.</text>
</comment>
<dbReference type="Gene3D" id="3.30.410.40">
    <property type="match status" value="1"/>
</dbReference>
<sequence length="284" mass="30951">GVEVESGGETFVAEGNEIILSTGAIASPQILMLSGIGPAAHLEELGIPVVHDAPGVGQNLRDHPVVWVTWRTKPEIDLESLAFEPRSQLMLRYTATGSDLRNDVKISMSNFATDRVDRGGNRMVPVGVRMSIILDLAVSSGELKLTSADPNEQPSLFYNYFAEEFDRQRSREGIRMALKLAEHPDFESIIQERIEPQDSNIESDDALDTWMMKEATTGQHISGTCKMGPASDPMAVVAQNGRVHGIEGLRVVDASIMPDCIRANTNVTTMMIGENIADMVRSGS</sequence>
<evidence type="ECO:0000259" key="5">
    <source>
        <dbReference type="PROSITE" id="PS00624"/>
    </source>
</evidence>
<keyword evidence="7" id="KW-1185">Reference proteome</keyword>
<dbReference type="Pfam" id="PF05199">
    <property type="entry name" value="GMC_oxred_C"/>
    <property type="match status" value="1"/>
</dbReference>
<accession>A0AA35X2S7</accession>
<dbReference type="SUPFAM" id="SSF51905">
    <property type="entry name" value="FAD/NAD(P)-binding domain"/>
    <property type="match status" value="1"/>
</dbReference>
<evidence type="ECO:0000256" key="4">
    <source>
        <dbReference type="ARBA" id="ARBA00022827"/>
    </source>
</evidence>
<dbReference type="InterPro" id="IPR007867">
    <property type="entry name" value="GMC_OxRtase_C"/>
</dbReference>
<dbReference type="PROSITE" id="PS00624">
    <property type="entry name" value="GMC_OXRED_2"/>
    <property type="match status" value="1"/>
</dbReference>
<dbReference type="SUPFAM" id="SSF54373">
    <property type="entry name" value="FAD-linked reductases, C-terminal domain"/>
    <property type="match status" value="1"/>
</dbReference>
<evidence type="ECO:0000313" key="7">
    <source>
        <dbReference type="Proteomes" id="UP001174909"/>
    </source>
</evidence>
<keyword evidence="3" id="KW-0285">Flavoprotein</keyword>
<dbReference type="EMBL" id="CASHTH010003313">
    <property type="protein sequence ID" value="CAI8043223.1"/>
    <property type="molecule type" value="Genomic_DNA"/>
</dbReference>
<evidence type="ECO:0000256" key="1">
    <source>
        <dbReference type="ARBA" id="ARBA00001974"/>
    </source>
</evidence>
<organism evidence="6 7">
    <name type="scientific">Geodia barretti</name>
    <name type="common">Barrett's horny sponge</name>
    <dbReference type="NCBI Taxonomy" id="519541"/>
    <lineage>
        <taxon>Eukaryota</taxon>
        <taxon>Metazoa</taxon>
        <taxon>Porifera</taxon>
        <taxon>Demospongiae</taxon>
        <taxon>Heteroscleromorpha</taxon>
        <taxon>Tetractinellida</taxon>
        <taxon>Astrophorina</taxon>
        <taxon>Geodiidae</taxon>
        <taxon>Geodia</taxon>
    </lineage>
</organism>
<evidence type="ECO:0000256" key="2">
    <source>
        <dbReference type="ARBA" id="ARBA00010790"/>
    </source>
</evidence>
<dbReference type="InterPro" id="IPR012132">
    <property type="entry name" value="GMC_OxRdtase"/>
</dbReference>